<comment type="caution">
    <text evidence="2">The sequence shown here is derived from an EMBL/GenBank/DDBJ whole genome shotgun (WGS) entry which is preliminary data.</text>
</comment>
<dbReference type="Proteomes" id="UP000484255">
    <property type="component" value="Unassembled WGS sequence"/>
</dbReference>
<dbReference type="AlphaFoldDB" id="A0A7C9TIA2"/>
<dbReference type="EMBL" id="JAAGOH010000006">
    <property type="protein sequence ID" value="NDY90978.1"/>
    <property type="molecule type" value="Genomic_DNA"/>
</dbReference>
<protein>
    <submittedName>
        <fullName evidence="2">Uncharacterized protein</fullName>
    </submittedName>
</protein>
<accession>A0A7C9TIA2</accession>
<reference evidence="2 3" key="1">
    <citation type="submission" date="2020-02" db="EMBL/GenBank/DDBJ databases">
        <title>Ideonella bacterium strain TBM-1.</title>
        <authorList>
            <person name="Chen W.-M."/>
        </authorList>
    </citation>
    <scope>NUCLEOTIDE SEQUENCE [LARGE SCALE GENOMIC DNA]</scope>
    <source>
        <strain evidence="2 3">TBM-1</strain>
    </source>
</reference>
<sequence length="615" mass="61830">MSVLLHPMPPGLMPAPRRLSRWALCLAAGLSLTLAGCGGGGAQDEGGGTPPPADITVIEGAVVKGPVEGAEVCAHRPAGAGAGALLGACVRTAADGSYRLEVPAVSGLVLLQARGGSYVDETTGVRTTVAAEAVLSTLATLTGGRFTAAVTPLTTLAANATLADGSPSAAAFAAQLQTVRDTFGLPGALDLAATLPQVGVEGDAYAAALAVVSRMVADGLPLAELLSTVDPQALREAWEAAAGGGGGGGGTEPPQPEISATGTLTVTGGRRDFTPQADGFEVKVNELSVQYAFTRETVVQQGSALVTQTERVELTTDRSGQVTFVSYLDDADALALYTCFSACGVTVSAPAGTRHPVTVRFDGTALSGGRSLQGSLTGEVAGAVWHPLEMPRGTDGLVAVNGVSQTVAFSQYDRSSLSGVVSRNLSLSLMDGSTVGVSQRGDGAATVTRVTSGGAFQMCFSACRVTLTDVAGGVTVAFDATPLSEGVTLGNTLFVARTTGQVSGGEGLSVTPDESSVSAFNDTLRYTFVDTAGLSSVLVEFRGGQVVSASVNFGGKLETYQCQAGGGLGAPTCAGITLAADRRTVRLANVSLAQFTLSGFGATRSFSGELVATGY</sequence>
<dbReference type="RefSeq" id="WP_163456832.1">
    <property type="nucleotide sequence ID" value="NZ_JAAGOH010000006.1"/>
</dbReference>
<evidence type="ECO:0000256" key="1">
    <source>
        <dbReference type="SAM" id="MobiDB-lite"/>
    </source>
</evidence>
<keyword evidence="3" id="KW-1185">Reference proteome</keyword>
<organism evidence="2 3">
    <name type="scientific">Ideonella livida</name>
    <dbReference type="NCBI Taxonomy" id="2707176"/>
    <lineage>
        <taxon>Bacteria</taxon>
        <taxon>Pseudomonadati</taxon>
        <taxon>Pseudomonadota</taxon>
        <taxon>Betaproteobacteria</taxon>
        <taxon>Burkholderiales</taxon>
        <taxon>Sphaerotilaceae</taxon>
        <taxon>Ideonella</taxon>
    </lineage>
</organism>
<proteinExistence type="predicted"/>
<evidence type="ECO:0000313" key="3">
    <source>
        <dbReference type="Proteomes" id="UP000484255"/>
    </source>
</evidence>
<name>A0A7C9TIA2_9BURK</name>
<feature type="region of interest" description="Disordered" evidence="1">
    <location>
        <begin position="240"/>
        <end position="270"/>
    </location>
</feature>
<gene>
    <name evidence="2" type="ORF">G3A44_07190</name>
</gene>
<feature type="compositionally biased region" description="Gly residues" evidence="1">
    <location>
        <begin position="242"/>
        <end position="251"/>
    </location>
</feature>
<evidence type="ECO:0000313" key="2">
    <source>
        <dbReference type="EMBL" id="NDY90978.1"/>
    </source>
</evidence>